<dbReference type="Pfam" id="PF08766">
    <property type="entry name" value="DEK_C"/>
    <property type="match status" value="1"/>
</dbReference>
<dbReference type="SMART" id="SM00195">
    <property type="entry name" value="DSPc"/>
    <property type="match status" value="1"/>
</dbReference>
<evidence type="ECO:0000256" key="8">
    <source>
        <dbReference type="ARBA" id="ARBA00048336"/>
    </source>
</evidence>
<dbReference type="GO" id="GO:0030837">
    <property type="term" value="P:negative regulation of actin filament polymerization"/>
    <property type="evidence" value="ECO:0007669"/>
    <property type="project" value="InterPro"/>
</dbReference>
<keyword evidence="5" id="KW-0378">Hydrolase</keyword>
<feature type="compositionally biased region" description="Polar residues" evidence="9">
    <location>
        <begin position="987"/>
        <end position="1000"/>
    </location>
</feature>
<accession>A0AAV3Y3E0</accession>
<feature type="region of interest" description="Disordered" evidence="9">
    <location>
        <begin position="1321"/>
        <end position="1374"/>
    </location>
</feature>
<feature type="region of interest" description="Disordered" evidence="9">
    <location>
        <begin position="1421"/>
        <end position="1452"/>
    </location>
</feature>
<feature type="compositionally biased region" description="Polar residues" evidence="9">
    <location>
        <begin position="880"/>
        <end position="893"/>
    </location>
</feature>
<feature type="region of interest" description="Disordered" evidence="9">
    <location>
        <begin position="1199"/>
        <end position="1221"/>
    </location>
</feature>
<evidence type="ECO:0000256" key="6">
    <source>
        <dbReference type="ARBA" id="ARBA00022912"/>
    </source>
</evidence>
<feature type="compositionally biased region" description="Low complexity" evidence="9">
    <location>
        <begin position="1344"/>
        <end position="1367"/>
    </location>
</feature>
<dbReference type="InterPro" id="IPR016130">
    <property type="entry name" value="Tyr_Pase_AS"/>
</dbReference>
<evidence type="ECO:0000256" key="1">
    <source>
        <dbReference type="ARBA" id="ARBA00004245"/>
    </source>
</evidence>
<feature type="compositionally biased region" description="Low complexity" evidence="9">
    <location>
        <begin position="1099"/>
        <end position="1113"/>
    </location>
</feature>
<evidence type="ECO:0000256" key="9">
    <source>
        <dbReference type="SAM" id="MobiDB-lite"/>
    </source>
</evidence>
<feature type="region of interest" description="Disordered" evidence="9">
    <location>
        <begin position="976"/>
        <end position="1005"/>
    </location>
</feature>
<feature type="region of interest" description="Disordered" evidence="9">
    <location>
        <begin position="868"/>
        <end position="895"/>
    </location>
</feature>
<dbReference type="InterPro" id="IPR020422">
    <property type="entry name" value="TYR_PHOSPHATASE_DUAL_dom"/>
</dbReference>
<dbReference type="PROSITE" id="PS00383">
    <property type="entry name" value="TYR_PHOSPHATASE_1"/>
    <property type="match status" value="1"/>
</dbReference>
<dbReference type="InterPro" id="IPR043587">
    <property type="entry name" value="Phosphatase_SSH-like"/>
</dbReference>
<feature type="region of interest" description="Disordered" evidence="9">
    <location>
        <begin position="1"/>
        <end position="40"/>
    </location>
</feature>
<feature type="domain" description="Tyrosine specific protein phosphatases" evidence="11">
    <location>
        <begin position="403"/>
        <end position="460"/>
    </location>
</feature>
<comment type="caution">
    <text evidence="13">The sequence shown here is derived from an EMBL/GenBank/DDBJ whole genome shotgun (WGS) entry which is preliminary data.</text>
</comment>
<dbReference type="GO" id="GO:0005856">
    <property type="term" value="C:cytoskeleton"/>
    <property type="evidence" value="ECO:0007669"/>
    <property type="project" value="UniProtKB-SubCell"/>
</dbReference>
<feature type="compositionally biased region" description="Basic and acidic residues" evidence="9">
    <location>
        <begin position="600"/>
        <end position="609"/>
    </location>
</feature>
<evidence type="ECO:0000313" key="14">
    <source>
        <dbReference type="Proteomes" id="UP000735302"/>
    </source>
</evidence>
<comment type="similarity">
    <text evidence="2">Belongs to the protein-tyrosine phosphatase family.</text>
</comment>
<protein>
    <recommendedName>
        <fullName evidence="3">protein-serine/threonine phosphatase</fullName>
        <ecNumber evidence="3">3.1.3.16</ecNumber>
    </recommendedName>
</protein>
<feature type="region of interest" description="Disordered" evidence="9">
    <location>
        <begin position="1099"/>
        <end position="1127"/>
    </location>
</feature>
<feature type="compositionally biased region" description="Polar residues" evidence="9">
    <location>
        <begin position="776"/>
        <end position="800"/>
    </location>
</feature>
<proteinExistence type="inferred from homology"/>
<feature type="compositionally biased region" description="Basic and acidic residues" evidence="9">
    <location>
        <begin position="1323"/>
        <end position="1332"/>
    </location>
</feature>
<gene>
    <name evidence="13" type="ORF">PoB_000334800</name>
</gene>
<reference evidence="13 14" key="1">
    <citation type="journal article" date="2021" name="Elife">
        <title>Chloroplast acquisition without the gene transfer in kleptoplastic sea slugs, Plakobranchus ocellatus.</title>
        <authorList>
            <person name="Maeda T."/>
            <person name="Takahashi S."/>
            <person name="Yoshida T."/>
            <person name="Shimamura S."/>
            <person name="Takaki Y."/>
            <person name="Nagai Y."/>
            <person name="Toyoda A."/>
            <person name="Suzuki Y."/>
            <person name="Arimoto A."/>
            <person name="Ishii H."/>
            <person name="Satoh N."/>
            <person name="Nishiyama T."/>
            <person name="Hasebe M."/>
            <person name="Maruyama T."/>
            <person name="Minagawa J."/>
            <person name="Obokata J."/>
            <person name="Shigenobu S."/>
        </authorList>
    </citation>
    <scope>NUCLEOTIDE SEQUENCE [LARGE SCALE GENOMIC DNA]</scope>
</reference>
<dbReference type="Proteomes" id="UP000735302">
    <property type="component" value="Unassembled WGS sequence"/>
</dbReference>
<evidence type="ECO:0000256" key="4">
    <source>
        <dbReference type="ARBA" id="ARBA00022490"/>
    </source>
</evidence>
<evidence type="ECO:0000256" key="7">
    <source>
        <dbReference type="ARBA" id="ARBA00023212"/>
    </source>
</evidence>
<sequence>MALVTIQRSPSPSTDDNDGAESSEDLSDGKTQLRKRSRTPREKLRHIFSTVRLINKLRPGLSESYFTVKGAALILPHNECTRKTSKKSHGGEMQHHLQAMLHILRPEDTIKIAIRLEDVVNNYHRYIALVSTKGRQDTEECVILGLDCSSTGASIGLVLPVWLGLKLKLGGDGGFSLYTDEHSYLFKPVSVQAMWSAIQSLVKAISTAEMMKYIHDGLTHTWVGYYKSRINHSDNIRMGQWKIEGIDTFAPSSLSIKSDEKIEGIDTFAPSSLSIKSDDEKKCIKLTISQKLKEVMMVVDLDEATSIGLRRAVEAKMGISLTEFKSYFDEEVMRILGQMDEPSEILDFLYLGSEWNASNLEELKAKGVGYILNVTKEIDNFFMGMLQYYTVRVMDVEESDLLKHWDKTYKFICKARNNNSKVLVHCKMGISRSASTVMAFLMKDRRWSVDEAFTFVKARRSCVQPNAGFMEQLNMYEGILTASNKRDIFRSKSDQNLLDEPNPKEETETVQGSFLGDSLFHVMSHSDWPMLAAGGVAPEEEWMADLQAGRGMTPELMQMEGDLEVAEARSADSMDDVVADEPKNCSVTPDPTPHGLVSGDVEHPHKQSTGEDFSTSSSAREEKSSSAPPALESAVDGGGGQGQVPIASSRSIKPDSSWIRPLSLDLGPDAGESSTDDPPTAATCQSLPCTPAPLPPGAALGSGQQLEQPAQLESTGAGFTLLGATENESTDSVMQVEPGTAARPRRQELSAVGGSSTDRIQSTVLAEQSEGDKSDSNSQRLSGGEADTSSGSSRAQTLAQSDVGVSASDSGQKSSSAGDDNCATTSPKSTVIKPKIEMGVRQYFFREKIPWSPGKVQKMREGINKTGQLVADDETEEGVSSETEQDKVAQSSGEGLDLQKGCVSGTATLTLPGMSQSRSCMELGSMAGADGCTGELMDSLEPMSLYEREEIPLEPGTVLRTRKEIEERHRFLIGQADGEDEEKQPLVRTSSLKQSRTTSKYDMGDNIRRSEGSLILSPGSGMSLDDLRRVGNGEIQSMHPRGPPSFSVAEQSLVNPGALSCPGQARDSGADGEFPSSIPKSNLDTETLALIREIGSALLMSPTSSSPSPSASTQAVKQSEAKPGPDSNMVKYFVRKIEQQQHPLVPSPCSEETQITGSVERNGDISRVCELQSSSPDSVGVECLIKPRSSSLQESHYAVTFSSGGDPSQTTGSQETKMSTLSGSLETIKSGLGSEKELPHSNFSHHCKDEVFSGAGAKDTVNATGHREEEDQPSVDASLPQTSAEVEMPMVKHLVGKFESGPDFVQAADILSTSVAASGLGEQNKKTSEHCDQSNSFLHPKSDSSPVLSKVLAPSSSPSSSSSSPISHFTDTQTSASACRQVKVGLSQSVPMSSAPAQTSKRSMIDFDIPVELVELPRCVPEQSEEHQQQQSTMAISPQTSPPSSARALGPRPFSKQNLVEMFGECRTWRSVRPKSVPDQHVALPGTGHRNSSNQHHRTASADFSLQSIQERYAGKSGEEDPIMRQGSGEEGRKKRRLHGKSLPLPAAIRAGEQQQQQQDQQQKSRLGQGPFYSSI</sequence>
<evidence type="ECO:0000256" key="5">
    <source>
        <dbReference type="ARBA" id="ARBA00022801"/>
    </source>
</evidence>
<evidence type="ECO:0000259" key="11">
    <source>
        <dbReference type="PROSITE" id="PS50056"/>
    </source>
</evidence>
<feature type="compositionally biased region" description="Polar residues" evidence="9">
    <location>
        <begin position="704"/>
        <end position="714"/>
    </location>
</feature>
<keyword evidence="7" id="KW-0206">Cytoskeleton</keyword>
<dbReference type="InterPro" id="IPR029021">
    <property type="entry name" value="Prot-tyrosine_phosphatase-like"/>
</dbReference>
<dbReference type="FunFam" id="3.90.190.10:FF:000004">
    <property type="entry name" value="Protein phosphatase Slingshot homolog 2"/>
    <property type="match status" value="1"/>
</dbReference>
<dbReference type="PROSITE" id="PS50056">
    <property type="entry name" value="TYR_PHOSPHATASE_2"/>
    <property type="match status" value="1"/>
</dbReference>
<evidence type="ECO:0000256" key="3">
    <source>
        <dbReference type="ARBA" id="ARBA00013081"/>
    </source>
</evidence>
<dbReference type="InterPro" id="IPR014876">
    <property type="entry name" value="DEK_C"/>
</dbReference>
<keyword evidence="4" id="KW-0963">Cytoplasm</keyword>
<dbReference type="PANTHER" id="PTHR45864:SF2">
    <property type="entry name" value="PROTEIN PHOSPHATASE SLINGSHOT"/>
    <property type="match status" value="1"/>
</dbReference>
<dbReference type="InterPro" id="IPR000340">
    <property type="entry name" value="Dual-sp_phosphatase_cat-dom"/>
</dbReference>
<dbReference type="PROSITE" id="PS51998">
    <property type="entry name" value="DEK_C"/>
    <property type="match status" value="1"/>
</dbReference>
<keyword evidence="6" id="KW-0904">Protein phosphatase</keyword>
<dbReference type="Pfam" id="PF23040">
    <property type="entry name" value="PH_SSH1-like_1st"/>
    <property type="match status" value="1"/>
</dbReference>
<feature type="compositionally biased region" description="Acidic residues" evidence="9">
    <location>
        <begin position="15"/>
        <end position="26"/>
    </location>
</feature>
<feature type="compositionally biased region" description="Polar residues" evidence="9">
    <location>
        <begin position="753"/>
        <end position="766"/>
    </location>
</feature>
<dbReference type="EC" id="3.1.3.16" evidence="3"/>
<evidence type="ECO:0000259" key="12">
    <source>
        <dbReference type="PROSITE" id="PS51998"/>
    </source>
</evidence>
<evidence type="ECO:0000259" key="10">
    <source>
        <dbReference type="PROSITE" id="PS50054"/>
    </source>
</evidence>
<dbReference type="Pfam" id="PF00782">
    <property type="entry name" value="DSPc"/>
    <property type="match status" value="1"/>
</dbReference>
<dbReference type="EMBL" id="BLXT01000427">
    <property type="protein sequence ID" value="GFN76842.1"/>
    <property type="molecule type" value="Genomic_DNA"/>
</dbReference>
<dbReference type="SUPFAM" id="SSF52799">
    <property type="entry name" value="(Phosphotyrosine protein) phosphatases II"/>
    <property type="match status" value="1"/>
</dbReference>
<feature type="compositionally biased region" description="Polar residues" evidence="9">
    <location>
        <begin position="672"/>
        <end position="686"/>
    </location>
</feature>
<dbReference type="PROSITE" id="PS50054">
    <property type="entry name" value="TYR_PHOSPHATASE_DUAL"/>
    <property type="match status" value="1"/>
</dbReference>
<feature type="compositionally biased region" description="Polar residues" evidence="9">
    <location>
        <begin position="1433"/>
        <end position="1444"/>
    </location>
</feature>
<feature type="domain" description="Tyrosine-protein phosphatase" evidence="10">
    <location>
        <begin position="341"/>
        <end position="482"/>
    </location>
</feature>
<evidence type="ECO:0000313" key="13">
    <source>
        <dbReference type="EMBL" id="GFN76842.1"/>
    </source>
</evidence>
<feature type="region of interest" description="Disordered" evidence="9">
    <location>
        <begin position="1057"/>
        <end position="1081"/>
    </location>
</feature>
<feature type="compositionally biased region" description="Basic and acidic residues" evidence="9">
    <location>
        <begin position="1513"/>
        <end position="1533"/>
    </location>
</feature>
<name>A0AAV3Y3E0_9GAST</name>
<feature type="compositionally biased region" description="Polar residues" evidence="9">
    <location>
        <begin position="1"/>
        <end position="14"/>
    </location>
</feature>
<dbReference type="GO" id="GO:0004722">
    <property type="term" value="F:protein serine/threonine phosphatase activity"/>
    <property type="evidence" value="ECO:0007669"/>
    <property type="project" value="UniProtKB-EC"/>
</dbReference>
<dbReference type="InterPro" id="IPR043588">
    <property type="entry name" value="SSH-N"/>
</dbReference>
<organism evidence="13 14">
    <name type="scientific">Plakobranchus ocellatus</name>
    <dbReference type="NCBI Taxonomy" id="259542"/>
    <lineage>
        <taxon>Eukaryota</taxon>
        <taxon>Metazoa</taxon>
        <taxon>Spiralia</taxon>
        <taxon>Lophotrochozoa</taxon>
        <taxon>Mollusca</taxon>
        <taxon>Gastropoda</taxon>
        <taxon>Heterobranchia</taxon>
        <taxon>Euthyneura</taxon>
        <taxon>Panpulmonata</taxon>
        <taxon>Sacoglossa</taxon>
        <taxon>Placobranchoidea</taxon>
        <taxon>Plakobranchidae</taxon>
        <taxon>Plakobranchus</taxon>
    </lineage>
</organism>
<feature type="domain" description="DEK-C" evidence="12">
    <location>
        <begin position="282"/>
        <end position="337"/>
    </location>
</feature>
<dbReference type="PANTHER" id="PTHR45864">
    <property type="entry name" value="SLINGSHOT PROTEIN PHOSPHATASE HOMOLOG"/>
    <property type="match status" value="1"/>
</dbReference>
<evidence type="ECO:0000256" key="2">
    <source>
        <dbReference type="ARBA" id="ARBA00009580"/>
    </source>
</evidence>
<comment type="catalytic activity">
    <reaction evidence="8">
        <text>O-phospho-L-threonyl-[protein] + H2O = L-threonyl-[protein] + phosphate</text>
        <dbReference type="Rhea" id="RHEA:47004"/>
        <dbReference type="Rhea" id="RHEA-COMP:11060"/>
        <dbReference type="Rhea" id="RHEA-COMP:11605"/>
        <dbReference type="ChEBI" id="CHEBI:15377"/>
        <dbReference type="ChEBI" id="CHEBI:30013"/>
        <dbReference type="ChEBI" id="CHEBI:43474"/>
        <dbReference type="ChEBI" id="CHEBI:61977"/>
        <dbReference type="EC" id="3.1.3.16"/>
    </reaction>
</comment>
<feature type="region of interest" description="Disordered" evidence="9">
    <location>
        <begin position="580"/>
        <end position="829"/>
    </location>
</feature>
<feature type="region of interest" description="Disordered" evidence="9">
    <location>
        <begin position="1474"/>
        <end position="1576"/>
    </location>
</feature>
<keyword evidence="14" id="KW-1185">Reference proteome</keyword>
<comment type="subcellular location">
    <subcellularLocation>
        <location evidence="1">Cytoplasm</location>
        <location evidence="1">Cytoskeleton</location>
    </subcellularLocation>
</comment>
<dbReference type="GO" id="GO:0003779">
    <property type="term" value="F:actin binding"/>
    <property type="evidence" value="ECO:0007669"/>
    <property type="project" value="InterPro"/>
</dbReference>
<feature type="compositionally biased region" description="Low complexity" evidence="9">
    <location>
        <begin position="806"/>
        <end position="820"/>
    </location>
</feature>
<dbReference type="InterPro" id="IPR000387">
    <property type="entry name" value="Tyr_Pase_dom"/>
</dbReference>
<dbReference type="Gene3D" id="3.90.190.10">
    <property type="entry name" value="Protein tyrosine phosphatase superfamily"/>
    <property type="match status" value="1"/>
</dbReference>